<evidence type="ECO:0000256" key="4">
    <source>
        <dbReference type="ARBA" id="ARBA00022519"/>
    </source>
</evidence>
<keyword evidence="4" id="KW-0997">Cell inner membrane</keyword>
<dbReference type="PANTHER" id="PTHR30024:SF43">
    <property type="entry name" value="BLL4572 PROTEIN"/>
    <property type="match status" value="1"/>
</dbReference>
<evidence type="ECO:0000256" key="1">
    <source>
        <dbReference type="ARBA" id="ARBA00004308"/>
    </source>
</evidence>
<comment type="subcellular location">
    <subcellularLocation>
        <location evidence="1">Endomembrane system</location>
    </subcellularLocation>
</comment>
<dbReference type="InterPro" id="IPR044527">
    <property type="entry name" value="NrtA/CpmA_ABC-bd_dom"/>
</dbReference>
<proteinExistence type="predicted"/>
<evidence type="ECO:0000313" key="6">
    <source>
        <dbReference type="EMBL" id="MBB5350723.1"/>
    </source>
</evidence>
<reference evidence="6 7" key="1">
    <citation type="submission" date="2020-08" db="EMBL/GenBank/DDBJ databases">
        <title>Genomic Encyclopedia of Type Strains, Phase IV (KMG-IV): sequencing the most valuable type-strain genomes for metagenomic binning, comparative biology and taxonomic classification.</title>
        <authorList>
            <person name="Goeker M."/>
        </authorList>
    </citation>
    <scope>NUCLEOTIDE SEQUENCE [LARGE SCALE GENOMIC DNA]</scope>
    <source>
        <strain evidence="6 7">YC6886</strain>
    </source>
</reference>
<keyword evidence="3" id="KW-1003">Cell membrane</keyword>
<dbReference type="AlphaFoldDB" id="A0A840V0A6"/>
<evidence type="ECO:0000256" key="3">
    <source>
        <dbReference type="ARBA" id="ARBA00022475"/>
    </source>
</evidence>
<protein>
    <submittedName>
        <fullName evidence="6">ABC-type nitrate/sulfonate/bicarbonate transport system substrate-binding protein</fullName>
    </submittedName>
</protein>
<keyword evidence="2" id="KW-0813">Transport</keyword>
<dbReference type="PANTHER" id="PTHR30024">
    <property type="entry name" value="ALIPHATIC SULFONATES-BINDING PROTEIN-RELATED"/>
    <property type="match status" value="1"/>
</dbReference>
<dbReference type="GO" id="GO:0012505">
    <property type="term" value="C:endomembrane system"/>
    <property type="evidence" value="ECO:0007669"/>
    <property type="project" value="UniProtKB-SubCell"/>
</dbReference>
<name>A0A840V0A6_9BACT</name>
<accession>A0A840V0A6</accession>
<organism evidence="6 7">
    <name type="scientific">Haloferula luteola</name>
    <dbReference type="NCBI Taxonomy" id="595692"/>
    <lineage>
        <taxon>Bacteria</taxon>
        <taxon>Pseudomonadati</taxon>
        <taxon>Verrucomicrobiota</taxon>
        <taxon>Verrucomicrobiia</taxon>
        <taxon>Verrucomicrobiales</taxon>
        <taxon>Verrucomicrobiaceae</taxon>
        <taxon>Haloferula</taxon>
    </lineage>
</organism>
<evidence type="ECO:0000256" key="5">
    <source>
        <dbReference type="ARBA" id="ARBA00023136"/>
    </source>
</evidence>
<dbReference type="Gene3D" id="3.40.190.10">
    <property type="entry name" value="Periplasmic binding protein-like II"/>
    <property type="match status" value="2"/>
</dbReference>
<dbReference type="SUPFAM" id="SSF53850">
    <property type="entry name" value="Periplasmic binding protein-like II"/>
    <property type="match status" value="1"/>
</dbReference>
<keyword evidence="5" id="KW-0472">Membrane</keyword>
<dbReference type="CDD" id="cd13553">
    <property type="entry name" value="PBP2_NrtA_CpmA_like"/>
    <property type="match status" value="1"/>
</dbReference>
<evidence type="ECO:0000256" key="2">
    <source>
        <dbReference type="ARBA" id="ARBA00022448"/>
    </source>
</evidence>
<evidence type="ECO:0000313" key="7">
    <source>
        <dbReference type="Proteomes" id="UP000557717"/>
    </source>
</evidence>
<dbReference type="RefSeq" id="WP_184016246.1">
    <property type="nucleotide sequence ID" value="NZ_JACHFD010000003.1"/>
</dbReference>
<dbReference type="Pfam" id="PF13379">
    <property type="entry name" value="NMT1_2"/>
    <property type="match status" value="1"/>
</dbReference>
<comment type="caution">
    <text evidence="6">The sequence shown here is derived from an EMBL/GenBank/DDBJ whole genome shotgun (WGS) entry which is preliminary data.</text>
</comment>
<sequence>MASPDSRTPIRLGFVPLNDCAPVAVAKEMGIFEKYGLHVRLSRQPGWATVRDMLLYGELDAAQSIAGLAFHLALGLSRLRREVAVPLILSAHGNAITLSNEIPHEIVGQGEGLAGFIEHRWKKNRPLTLAAAHRYSSHHILMQSWLHRHGLKAGRELELVFLPPPLMPGHLASGHIDGFCVGEPWNSEAILNGHGWSPVTSADLATGHPEKILLVDGNFVGERRDDTIALGAALLHSCRLCQDPDFLDEMVRILSMPAYTGCSEKTLRNSLGPKFNSGRGFVDGTNLHLFYGGDLNCPSADKASWFLSGMRNTGLLPDNITASSLTRLYRQDLFRSSEKALLAT</sequence>
<dbReference type="EMBL" id="JACHFD010000003">
    <property type="protein sequence ID" value="MBB5350723.1"/>
    <property type="molecule type" value="Genomic_DNA"/>
</dbReference>
<dbReference type="Proteomes" id="UP000557717">
    <property type="component" value="Unassembled WGS sequence"/>
</dbReference>
<keyword evidence="7" id="KW-1185">Reference proteome</keyword>
<gene>
    <name evidence="6" type="ORF">HNR46_000951</name>
</gene>